<dbReference type="EMBL" id="AMQN01002706">
    <property type="status" value="NOT_ANNOTATED_CDS"/>
    <property type="molecule type" value="Genomic_DNA"/>
</dbReference>
<dbReference type="EnsemblMetazoa" id="CapteT201419">
    <property type="protein sequence ID" value="CapteP201419"/>
    <property type="gene ID" value="CapteG201419"/>
</dbReference>
<evidence type="ECO:0008006" key="7">
    <source>
        <dbReference type="Google" id="ProtNLM"/>
    </source>
</evidence>
<keyword evidence="6" id="KW-1185">Reference proteome</keyword>
<keyword evidence="1" id="KW-0677">Repeat</keyword>
<evidence type="ECO:0000256" key="1">
    <source>
        <dbReference type="ARBA" id="ARBA00022737"/>
    </source>
</evidence>
<evidence type="ECO:0000256" key="3">
    <source>
        <dbReference type="SAM" id="Phobius"/>
    </source>
</evidence>
<keyword evidence="3" id="KW-0812">Transmembrane</keyword>
<keyword evidence="2" id="KW-1015">Disulfide bond</keyword>
<dbReference type="AlphaFoldDB" id="R7THB4"/>
<organism evidence="4">
    <name type="scientific">Capitella teleta</name>
    <name type="common">Polychaete worm</name>
    <dbReference type="NCBI Taxonomy" id="283909"/>
    <lineage>
        <taxon>Eukaryota</taxon>
        <taxon>Metazoa</taxon>
        <taxon>Spiralia</taxon>
        <taxon>Lophotrochozoa</taxon>
        <taxon>Annelida</taxon>
        <taxon>Polychaeta</taxon>
        <taxon>Sedentaria</taxon>
        <taxon>Scolecida</taxon>
        <taxon>Capitellidae</taxon>
        <taxon>Capitella</taxon>
    </lineage>
</organism>
<evidence type="ECO:0000313" key="5">
    <source>
        <dbReference type="EnsemblMetazoa" id="CapteP201419"/>
    </source>
</evidence>
<reference evidence="5" key="3">
    <citation type="submission" date="2015-06" db="UniProtKB">
        <authorList>
            <consortium name="EnsemblMetazoa"/>
        </authorList>
    </citation>
    <scope>IDENTIFICATION</scope>
</reference>
<sequence>MTNTQEDANLTIMAHTTQDNAKVTTITPTAQEDANLTIMAHTTQENAKVTTMTPTAQEDANLTIMAHTTQENAKVTTITTTTEEDATLTTMAQAQQFNWTNFDEIATTPLADTSPTNEFDLEWDVWTPWSSCYSSNITGLFEKMRIKLCSVALDKSGASYSSCTHELNGTIDQLDVNLYYAVETSECIPDLDRFWSVWSRWSTCSAFCGQGTRVRQRTCTGQYGNGRQCSGESTQNEFCDQTDCSQEASPAGHILRRREELLPTVVYTESDSYPSIIRVSTSIIVPLVLLMLIIPLLDFVTRHRYPTPYCWTALKQRNSIAASD</sequence>
<evidence type="ECO:0000313" key="6">
    <source>
        <dbReference type="Proteomes" id="UP000014760"/>
    </source>
</evidence>
<gene>
    <name evidence="4" type="ORF">CAPTEDRAFT_201419</name>
</gene>
<keyword evidence="3" id="KW-1133">Transmembrane helix</keyword>
<dbReference type="InterPro" id="IPR052065">
    <property type="entry name" value="Compl_asym_regulator"/>
</dbReference>
<protein>
    <recommendedName>
        <fullName evidence="7">Spondin domain-containing protein</fullName>
    </recommendedName>
</protein>
<dbReference type="PANTHER" id="PTHR22906">
    <property type="entry name" value="PROPERDIN"/>
    <property type="match status" value="1"/>
</dbReference>
<evidence type="ECO:0000313" key="4">
    <source>
        <dbReference type="EMBL" id="ELT93198.1"/>
    </source>
</evidence>
<dbReference type="HOGENOM" id="CLU_858549_0_0_1"/>
<dbReference type="SUPFAM" id="SSF82895">
    <property type="entry name" value="TSP-1 type 1 repeat"/>
    <property type="match status" value="1"/>
</dbReference>
<accession>R7THB4</accession>
<dbReference type="EMBL" id="KB309853">
    <property type="protein sequence ID" value="ELT93198.1"/>
    <property type="molecule type" value="Genomic_DNA"/>
</dbReference>
<proteinExistence type="predicted"/>
<dbReference type="SMART" id="SM00209">
    <property type="entry name" value="TSP1"/>
    <property type="match status" value="1"/>
</dbReference>
<dbReference type="PROSITE" id="PS50092">
    <property type="entry name" value="TSP1"/>
    <property type="match status" value="1"/>
</dbReference>
<dbReference type="STRING" id="283909.R7THB4"/>
<reference evidence="4 6" key="2">
    <citation type="journal article" date="2013" name="Nature">
        <title>Insights into bilaterian evolution from three spiralian genomes.</title>
        <authorList>
            <person name="Simakov O."/>
            <person name="Marletaz F."/>
            <person name="Cho S.J."/>
            <person name="Edsinger-Gonzales E."/>
            <person name="Havlak P."/>
            <person name="Hellsten U."/>
            <person name="Kuo D.H."/>
            <person name="Larsson T."/>
            <person name="Lv J."/>
            <person name="Arendt D."/>
            <person name="Savage R."/>
            <person name="Osoegawa K."/>
            <person name="de Jong P."/>
            <person name="Grimwood J."/>
            <person name="Chapman J.A."/>
            <person name="Shapiro H."/>
            <person name="Aerts A."/>
            <person name="Otillar R.P."/>
            <person name="Terry A.Y."/>
            <person name="Boore J.L."/>
            <person name="Grigoriev I.V."/>
            <person name="Lindberg D.R."/>
            <person name="Seaver E.C."/>
            <person name="Weisblat D.A."/>
            <person name="Putnam N.H."/>
            <person name="Rokhsar D.S."/>
        </authorList>
    </citation>
    <scope>NUCLEOTIDE SEQUENCE</scope>
    <source>
        <strain evidence="4 6">I ESC-2004</strain>
    </source>
</reference>
<dbReference type="InterPro" id="IPR036383">
    <property type="entry name" value="TSP1_rpt_sf"/>
</dbReference>
<dbReference type="FunFam" id="2.20.100.10:FF:000001">
    <property type="entry name" value="semaphorin-5A isoform X1"/>
    <property type="match status" value="1"/>
</dbReference>
<dbReference type="Pfam" id="PF00090">
    <property type="entry name" value="TSP_1"/>
    <property type="match status" value="1"/>
</dbReference>
<evidence type="ECO:0000256" key="2">
    <source>
        <dbReference type="ARBA" id="ARBA00023157"/>
    </source>
</evidence>
<feature type="transmembrane region" description="Helical" evidence="3">
    <location>
        <begin position="276"/>
        <end position="297"/>
    </location>
</feature>
<dbReference type="InterPro" id="IPR000884">
    <property type="entry name" value="TSP1_rpt"/>
</dbReference>
<dbReference type="Gene3D" id="2.20.100.10">
    <property type="entry name" value="Thrombospondin type-1 (TSP1) repeat"/>
    <property type="match status" value="1"/>
</dbReference>
<reference evidence="6" key="1">
    <citation type="submission" date="2012-12" db="EMBL/GenBank/DDBJ databases">
        <authorList>
            <person name="Hellsten U."/>
            <person name="Grimwood J."/>
            <person name="Chapman J.A."/>
            <person name="Shapiro H."/>
            <person name="Aerts A."/>
            <person name="Otillar R.P."/>
            <person name="Terry A.Y."/>
            <person name="Boore J.L."/>
            <person name="Simakov O."/>
            <person name="Marletaz F."/>
            <person name="Cho S.-J."/>
            <person name="Edsinger-Gonzales E."/>
            <person name="Havlak P."/>
            <person name="Kuo D.-H."/>
            <person name="Larsson T."/>
            <person name="Lv J."/>
            <person name="Arendt D."/>
            <person name="Savage R."/>
            <person name="Osoegawa K."/>
            <person name="de Jong P."/>
            <person name="Lindberg D.R."/>
            <person name="Seaver E.C."/>
            <person name="Weisblat D.A."/>
            <person name="Putnam N.H."/>
            <person name="Grigoriev I.V."/>
            <person name="Rokhsar D.S."/>
        </authorList>
    </citation>
    <scope>NUCLEOTIDE SEQUENCE</scope>
    <source>
        <strain evidence="6">I ESC-2004</strain>
    </source>
</reference>
<dbReference type="Proteomes" id="UP000014760">
    <property type="component" value="Unassembled WGS sequence"/>
</dbReference>
<dbReference type="OrthoDB" id="6273859at2759"/>
<name>R7THB4_CAPTE</name>
<keyword evidence="3" id="KW-0472">Membrane</keyword>